<dbReference type="PANTHER" id="PTHR47012:SF2">
    <property type="entry name" value="LTD DOMAIN-CONTAINING PROTEIN"/>
    <property type="match status" value="1"/>
</dbReference>
<dbReference type="PANTHER" id="PTHR47012">
    <property type="entry name" value="LAMIN TAIL DOMAIN-CONTAINING PROTEIN 1"/>
    <property type="match status" value="1"/>
</dbReference>
<dbReference type="GO" id="GO:0005635">
    <property type="term" value="C:nuclear envelope"/>
    <property type="evidence" value="ECO:0007669"/>
    <property type="project" value="TreeGrafter"/>
</dbReference>
<evidence type="ECO:0000256" key="1">
    <source>
        <dbReference type="SAM" id="MobiDB-lite"/>
    </source>
</evidence>
<dbReference type="InterPro" id="IPR042840">
    <property type="entry name" value="LMNTD1"/>
</dbReference>
<gene>
    <name evidence="3" type="ORF">GDO81_016276</name>
</gene>
<dbReference type="SUPFAM" id="SSF74853">
    <property type="entry name" value="Lamin A/C globular tail domain"/>
    <property type="match status" value="1"/>
</dbReference>
<accession>A0AAV7AT99</accession>
<dbReference type="Gene3D" id="2.60.40.1260">
    <property type="entry name" value="Lamin Tail domain"/>
    <property type="match status" value="1"/>
</dbReference>
<sequence>MNTTEENGSASPRITYKKQVSRSNRKGRGSQPRPPTQPGIEEMCSSSGPLKIDEVNSLGHFIRIINVSTDQDIDVSGFLLLQLEGAQVVSVYRFPYNVILEPLQHITIWASGAKVSHNPPTDLVWRGRVYFRSNPPCITVLSRPNGQPVAFYKSEELTLRPDSSRPIQCKHQKAIRRPVMDQNKVYSTPPLTTTLTRTCCTAEVRIPHNTLPYSTYNRPKLYSAFRISGLAHRGPHPVSVTWHPQRLDADSPLIRLMVQKTARSKHGFNFLSHIPFTLDLQKV</sequence>
<reference evidence="3" key="1">
    <citation type="thesis" date="2020" institute="ProQuest LLC" country="789 East Eisenhower Parkway, Ann Arbor, MI, USA">
        <title>Comparative Genomics and Chromosome Evolution.</title>
        <authorList>
            <person name="Mudd A.B."/>
        </authorList>
    </citation>
    <scope>NUCLEOTIDE SEQUENCE</scope>
    <source>
        <strain evidence="3">237g6f4</strain>
        <tissue evidence="3">Blood</tissue>
    </source>
</reference>
<protein>
    <recommendedName>
        <fullName evidence="2">LTD domain-containing protein</fullName>
    </recommendedName>
</protein>
<dbReference type="Pfam" id="PF00932">
    <property type="entry name" value="LTD"/>
    <property type="match status" value="1"/>
</dbReference>
<feature type="domain" description="LTD" evidence="2">
    <location>
        <begin position="38"/>
        <end position="161"/>
    </location>
</feature>
<feature type="region of interest" description="Disordered" evidence="1">
    <location>
        <begin position="1"/>
        <end position="42"/>
    </location>
</feature>
<evidence type="ECO:0000313" key="3">
    <source>
        <dbReference type="EMBL" id="KAG8563980.1"/>
    </source>
</evidence>
<keyword evidence="4" id="KW-1185">Reference proteome</keyword>
<evidence type="ECO:0000313" key="4">
    <source>
        <dbReference type="Proteomes" id="UP000824782"/>
    </source>
</evidence>
<organism evidence="3 4">
    <name type="scientific">Engystomops pustulosus</name>
    <name type="common">Tungara frog</name>
    <name type="synonym">Physalaemus pustulosus</name>
    <dbReference type="NCBI Taxonomy" id="76066"/>
    <lineage>
        <taxon>Eukaryota</taxon>
        <taxon>Metazoa</taxon>
        <taxon>Chordata</taxon>
        <taxon>Craniata</taxon>
        <taxon>Vertebrata</taxon>
        <taxon>Euteleostomi</taxon>
        <taxon>Amphibia</taxon>
        <taxon>Batrachia</taxon>
        <taxon>Anura</taxon>
        <taxon>Neobatrachia</taxon>
        <taxon>Hyloidea</taxon>
        <taxon>Leptodactylidae</taxon>
        <taxon>Leiuperinae</taxon>
        <taxon>Engystomops</taxon>
    </lineage>
</organism>
<dbReference type="AlphaFoldDB" id="A0AAV7AT99"/>
<dbReference type="Proteomes" id="UP000824782">
    <property type="component" value="Unassembled WGS sequence"/>
</dbReference>
<feature type="compositionally biased region" description="Polar residues" evidence="1">
    <location>
        <begin position="1"/>
        <end position="12"/>
    </location>
</feature>
<feature type="compositionally biased region" description="Basic residues" evidence="1">
    <location>
        <begin position="15"/>
        <end position="28"/>
    </location>
</feature>
<evidence type="ECO:0000259" key="2">
    <source>
        <dbReference type="PROSITE" id="PS51841"/>
    </source>
</evidence>
<dbReference type="InterPro" id="IPR001322">
    <property type="entry name" value="Lamin_tail_dom"/>
</dbReference>
<comment type="caution">
    <text evidence="3">The sequence shown here is derived from an EMBL/GenBank/DDBJ whole genome shotgun (WGS) entry which is preliminary data.</text>
</comment>
<dbReference type="EMBL" id="WNYA01000007">
    <property type="protein sequence ID" value="KAG8563980.1"/>
    <property type="molecule type" value="Genomic_DNA"/>
</dbReference>
<proteinExistence type="predicted"/>
<dbReference type="GO" id="GO:0005737">
    <property type="term" value="C:cytoplasm"/>
    <property type="evidence" value="ECO:0007669"/>
    <property type="project" value="TreeGrafter"/>
</dbReference>
<name>A0AAV7AT99_ENGPU</name>
<dbReference type="PROSITE" id="PS51841">
    <property type="entry name" value="LTD"/>
    <property type="match status" value="1"/>
</dbReference>
<dbReference type="InterPro" id="IPR036415">
    <property type="entry name" value="Lamin_tail_dom_sf"/>
</dbReference>